<feature type="region of interest" description="Disordered" evidence="1">
    <location>
        <begin position="1260"/>
        <end position="1434"/>
    </location>
</feature>
<feature type="compositionally biased region" description="Polar residues" evidence="1">
    <location>
        <begin position="1069"/>
        <end position="1078"/>
    </location>
</feature>
<feature type="region of interest" description="Disordered" evidence="1">
    <location>
        <begin position="826"/>
        <end position="845"/>
    </location>
</feature>
<keyword evidence="6" id="KW-1185">Reference proteome</keyword>
<feature type="compositionally biased region" description="Polar residues" evidence="1">
    <location>
        <begin position="1293"/>
        <end position="1306"/>
    </location>
</feature>
<feature type="domain" description="Treslin STD" evidence="4">
    <location>
        <begin position="621"/>
        <end position="772"/>
    </location>
</feature>
<evidence type="ECO:0000313" key="6">
    <source>
        <dbReference type="Proteomes" id="UP001501920"/>
    </source>
</evidence>
<feature type="region of interest" description="Disordered" evidence="1">
    <location>
        <begin position="1167"/>
        <end position="1213"/>
    </location>
</feature>
<dbReference type="GO" id="GO:0003682">
    <property type="term" value="F:chromatin binding"/>
    <property type="evidence" value="ECO:0007669"/>
    <property type="project" value="TreeGrafter"/>
</dbReference>
<dbReference type="GO" id="GO:0007095">
    <property type="term" value="P:mitotic G2 DNA damage checkpoint signaling"/>
    <property type="evidence" value="ECO:0007669"/>
    <property type="project" value="TreeGrafter"/>
</dbReference>
<protein>
    <submittedName>
        <fullName evidence="5">Uncharacterized protein</fullName>
    </submittedName>
</protein>
<dbReference type="Ensembl" id="ENSPNAT00000017092.2">
    <property type="protein sequence ID" value="ENSPNAP00000010437.1"/>
    <property type="gene ID" value="ENSPNAG00000015987.2"/>
</dbReference>
<feature type="compositionally biased region" description="Basic residues" evidence="1">
    <location>
        <begin position="549"/>
        <end position="564"/>
    </location>
</feature>
<reference evidence="5" key="3">
    <citation type="submission" date="2025-09" db="UniProtKB">
        <authorList>
            <consortium name="Ensembl"/>
        </authorList>
    </citation>
    <scope>IDENTIFICATION</scope>
</reference>
<feature type="compositionally biased region" description="Polar residues" evidence="1">
    <location>
        <begin position="1265"/>
        <end position="1275"/>
    </location>
</feature>
<dbReference type="GO" id="GO:0010212">
    <property type="term" value="P:response to ionizing radiation"/>
    <property type="evidence" value="ECO:0007669"/>
    <property type="project" value="InterPro"/>
</dbReference>
<dbReference type="InterPro" id="IPR053920">
    <property type="entry name" value="Treslin_STD"/>
</dbReference>
<feature type="region of interest" description="Disordered" evidence="1">
    <location>
        <begin position="1746"/>
        <end position="1795"/>
    </location>
</feature>
<dbReference type="PANTHER" id="PTHR21556:SF2">
    <property type="entry name" value="TRESLIN"/>
    <property type="match status" value="1"/>
</dbReference>
<feature type="compositionally biased region" description="Polar residues" evidence="1">
    <location>
        <begin position="1746"/>
        <end position="1761"/>
    </location>
</feature>
<feature type="region of interest" description="Disordered" evidence="1">
    <location>
        <begin position="901"/>
        <end position="973"/>
    </location>
</feature>
<accession>A0A3B4CEQ6</accession>
<feature type="compositionally biased region" description="Low complexity" evidence="1">
    <location>
        <begin position="1417"/>
        <end position="1428"/>
    </location>
</feature>
<feature type="compositionally biased region" description="Polar residues" evidence="1">
    <location>
        <begin position="1364"/>
        <end position="1378"/>
    </location>
</feature>
<feature type="compositionally biased region" description="Polar residues" evidence="1">
    <location>
        <begin position="1108"/>
        <end position="1118"/>
    </location>
</feature>
<reference evidence="5 6" key="1">
    <citation type="submission" date="2020-10" db="EMBL/GenBank/DDBJ databases">
        <title>Pygocentrus nattereri (red-bellied piranha) genome, fPygNat1, primary haplotype.</title>
        <authorList>
            <person name="Myers G."/>
            <person name="Meyer A."/>
            <person name="Karagic N."/>
            <person name="Pippel M."/>
            <person name="Winkler S."/>
            <person name="Tracey A."/>
            <person name="Wood J."/>
            <person name="Formenti G."/>
            <person name="Howe K."/>
            <person name="Fedrigo O."/>
            <person name="Jarvis E.D."/>
        </authorList>
    </citation>
    <scope>NUCLEOTIDE SEQUENCE [LARGE SCALE GENOMIC DNA]</scope>
</reference>
<name>A0A3B4CEQ6_PYGNA</name>
<feature type="domain" description="Treslin N-terminal" evidence="3">
    <location>
        <begin position="5"/>
        <end position="208"/>
    </location>
</feature>
<evidence type="ECO:0000256" key="1">
    <source>
        <dbReference type="SAM" id="MobiDB-lite"/>
    </source>
</evidence>
<dbReference type="Pfam" id="PF15292">
    <property type="entry name" value="Treslin_M"/>
    <property type="match status" value="1"/>
</dbReference>
<feature type="compositionally biased region" description="Low complexity" evidence="1">
    <location>
        <begin position="1096"/>
        <end position="1107"/>
    </location>
</feature>
<feature type="compositionally biased region" description="Polar residues" evidence="1">
    <location>
        <begin position="949"/>
        <end position="958"/>
    </location>
</feature>
<dbReference type="GO" id="GO:0033314">
    <property type="term" value="P:mitotic DNA replication checkpoint signaling"/>
    <property type="evidence" value="ECO:0007669"/>
    <property type="project" value="InterPro"/>
</dbReference>
<feature type="compositionally biased region" description="Polar residues" evidence="1">
    <location>
        <begin position="1169"/>
        <end position="1190"/>
    </location>
</feature>
<feature type="region of interest" description="Disordered" evidence="1">
    <location>
        <begin position="1503"/>
        <end position="1529"/>
    </location>
</feature>
<dbReference type="GeneTree" id="ENSGT00390000005222"/>
<dbReference type="InterPro" id="IPR053919">
    <property type="entry name" value="Treslin_N"/>
</dbReference>
<evidence type="ECO:0000259" key="3">
    <source>
        <dbReference type="Pfam" id="PF21854"/>
    </source>
</evidence>
<dbReference type="Pfam" id="PF21854">
    <property type="entry name" value="Treslin_N"/>
    <property type="match status" value="1"/>
</dbReference>
<feature type="compositionally biased region" description="Basic and acidic residues" evidence="1">
    <location>
        <begin position="1057"/>
        <end position="1068"/>
    </location>
</feature>
<feature type="region of interest" description="Disordered" evidence="1">
    <location>
        <begin position="1045"/>
        <end position="1122"/>
    </location>
</feature>
<dbReference type="PANTHER" id="PTHR21556">
    <property type="entry name" value="TRESLIN"/>
    <property type="match status" value="1"/>
</dbReference>
<feature type="compositionally biased region" description="Basic and acidic residues" evidence="1">
    <location>
        <begin position="1379"/>
        <end position="1395"/>
    </location>
</feature>
<dbReference type="GO" id="GO:0030174">
    <property type="term" value="P:regulation of DNA-templated DNA replication initiation"/>
    <property type="evidence" value="ECO:0007669"/>
    <property type="project" value="TreeGrafter"/>
</dbReference>
<feature type="compositionally biased region" description="Polar residues" evidence="1">
    <location>
        <begin position="1640"/>
        <end position="1654"/>
    </location>
</feature>
<dbReference type="OMA" id="LYWMEKL"/>
<dbReference type="InterPro" id="IPR026153">
    <property type="entry name" value="Treslin"/>
</dbReference>
<feature type="compositionally biased region" description="Low complexity" evidence="1">
    <location>
        <begin position="1336"/>
        <end position="1348"/>
    </location>
</feature>
<dbReference type="GO" id="GO:0006260">
    <property type="term" value="P:DNA replication"/>
    <property type="evidence" value="ECO:0007669"/>
    <property type="project" value="InterPro"/>
</dbReference>
<feature type="region of interest" description="Disordered" evidence="1">
    <location>
        <begin position="538"/>
        <end position="564"/>
    </location>
</feature>
<reference evidence="5" key="2">
    <citation type="submission" date="2025-08" db="UniProtKB">
        <authorList>
            <consortium name="Ensembl"/>
        </authorList>
    </citation>
    <scope>IDENTIFICATION</scope>
</reference>
<dbReference type="GeneID" id="108428439"/>
<feature type="compositionally biased region" description="Basic and acidic residues" evidence="1">
    <location>
        <begin position="927"/>
        <end position="946"/>
    </location>
</feature>
<feature type="region of interest" description="Disordered" evidence="1">
    <location>
        <begin position="1619"/>
        <end position="1659"/>
    </location>
</feature>
<dbReference type="CTD" id="90381"/>
<dbReference type="InterPro" id="IPR032746">
    <property type="entry name" value="Treslin_M"/>
</dbReference>
<dbReference type="RefSeq" id="XP_017554944.1">
    <property type="nucleotide sequence ID" value="XM_017699455.2"/>
</dbReference>
<evidence type="ECO:0000259" key="4">
    <source>
        <dbReference type="Pfam" id="PF21855"/>
    </source>
</evidence>
<feature type="region of interest" description="Disordered" evidence="1">
    <location>
        <begin position="856"/>
        <end position="883"/>
    </location>
</feature>
<organism evidence="5 6">
    <name type="scientific">Pygocentrus nattereri</name>
    <name type="common">Red-bellied piranha</name>
    <dbReference type="NCBI Taxonomy" id="42514"/>
    <lineage>
        <taxon>Eukaryota</taxon>
        <taxon>Metazoa</taxon>
        <taxon>Chordata</taxon>
        <taxon>Craniata</taxon>
        <taxon>Vertebrata</taxon>
        <taxon>Euteleostomi</taxon>
        <taxon>Actinopterygii</taxon>
        <taxon>Neopterygii</taxon>
        <taxon>Teleostei</taxon>
        <taxon>Ostariophysi</taxon>
        <taxon>Characiformes</taxon>
        <taxon>Characoidei</taxon>
        <taxon>Pygocentrus</taxon>
    </lineage>
</organism>
<dbReference type="Proteomes" id="UP001501920">
    <property type="component" value="Chromosome 11"/>
</dbReference>
<sequence>MASYNVVFAIDVGYWSEERHVSTDECHNYVKRWVLRVLLSLGSKYGFEKVRWGYRFFHSRTVQGAGLMTRGTDFRELQVKAFGEFEEELVKYGANHKTSDEQRRLQPSPANCMQNALKEILLDFQWDRPDITSPTKLTLRPRRSCRSSKNISLADDELSCLGKNVLFVVSTCPHSKSELEEFLRSSDSGGHRDLHELVLAKRIRDLLIQKKVVLHWADCIFYKGNSEFDEHNGLNTVMEVLQQVAGKVVPVLTPCLALKHEHPNLGFVDEGKHALPTSSSTDYILCSEKAYQQAFPALVGTLCWGTDEDKQTCSVSLESVSCRQRLLCAPIEVTLTTLLQGLDTSSLSHLASECWVLLCQDKPEQGRFRFQGLLKELSHQASHVLAEISEGGLVRSAVLSVLSPCTALLTVLQHLPAQCEEVLDKSLISSETGENSADLPDIVQSVLSVMYDIMKDENMTEEMSHPQIPDWANQELHQWTNLAADVTEGWFCLSDQTGISSHLMESMRLLHAAPSEEEQIEEDAHLELTHTLAELYQSGRTGTNTGSNGKKKGAQRTPVRQKMKTMSRSLQMLNVARFNIKEQKSQAEVDLSNTAKGTEKQNKRCSGEKTKSGPMCFKNEEDLLSHLKLGYQQAVEDRSLSLFGEVQNLLSVVKSFIKSHTHAEVSFFDLIKKNLLKSPQSIRQLYGSASDTESKIRDCQVQVVLRLEVCRQASSDQDSDNVEQMVEEVAGMLQIISRTNDPVYLSKFMQEELLKLYLKDIPKVLADIYHSLGIQLPEALVAALPSDFFSDDSMAKESVSVSPSPLSVTQSMVSSVGNQLEELRNRSAKKRRTSMLSRHKSMTEVSQALRQIEMPRKSTRQKKPKLCTSSEKRSVGNLPSQKQAVQEVTKVRRNLFNQEAVSPSKKVKMPRSQSVSVLEGMKKRKRSQMDEDQHALLRKKVSETPLHKQVSNRLLQRQKSGRRSGETDMFIIEESPVKPATDLRRSPRIKNLARRHSSVFYSSSQPRSRNLDRALSSSQLLISEGKGGINVDGVKSPMRLLFGAAQSPVRPSTSSWRPRDSGKVRLESTDSVFESCNKTPRKSPYKSPYKSAYTVSSRTPRTPSSSSKVQGSPFSTSPGHIVGENGMILRGSPFRSPAAKSMVMETPTKSPLKGILRTPVKSFMEHGTLSGSCPRSPSMKTPKKSVTWSPSPRKCPSENTFKVPESAQSSRRYSPTLITPSKFCRFQGDVFKTPDKLTQRKCKTSPETQTVSEITGNIDFKEPTLGQSSQNTRRTLSLPEKVDPQSLDILSIDHSSPLTPEITTPKKSPEPEHRMCTRSGRTPLKSISTMPYHTAKSPLGSSPSSSKGVFLPVKEKPSKPFLRSHSTGNTSASTSHPKSSTDHTGDKQTLDRDPWTTKTLAGHNESTKGMVEKESSSDSQQIDSSQCSVTTTEESIDIAEASVVRTELTGGIKMNISFSRKSSKSSGVFEFTGTPSLPAEGCSYGFRQTPDRQQRKAAARLGYSPGLPRFSTPRASGTPGQGKKPAEPNPLTYQVELEMQASGLPKLKFKRTDSFSSGEAADYGLAPHIMTAKAPKVDSPLAHCSKHREHGCISPNLCTHDTPGKGGVQTYICQSITPTRLPNNSPSPLGAGENMPWTPSPQSRGWSTPENLNSWPRKKRARTDMLGTKENAFKSEVEVLEDPELDGVFRLQGAEDLKESRTPASKYKLVATPPSSKVKKPVSVSGIIALTQSPLLYKGAKATVTKETTQSDASNGNSEQYGNKGILSLEVSPFSQPRKHQGCGRTYSRKRLLES</sequence>
<feature type="compositionally biased region" description="Basic residues" evidence="1">
    <location>
        <begin position="826"/>
        <end position="840"/>
    </location>
</feature>
<evidence type="ECO:0000259" key="2">
    <source>
        <dbReference type="Pfam" id="PF15292"/>
    </source>
</evidence>
<dbReference type="GO" id="GO:0005634">
    <property type="term" value="C:nucleus"/>
    <property type="evidence" value="ECO:0007669"/>
    <property type="project" value="InterPro"/>
</dbReference>
<evidence type="ECO:0000313" key="5">
    <source>
        <dbReference type="Ensembl" id="ENSPNAP00000010437.1"/>
    </source>
</evidence>
<proteinExistence type="predicted"/>
<feature type="compositionally biased region" description="Low complexity" evidence="1">
    <location>
        <begin position="538"/>
        <end position="548"/>
    </location>
</feature>
<dbReference type="OrthoDB" id="5812172at2759"/>
<dbReference type="Pfam" id="PF21855">
    <property type="entry name" value="Treslin_STD"/>
    <property type="match status" value="1"/>
</dbReference>
<feature type="compositionally biased region" description="Basic residues" evidence="1">
    <location>
        <begin position="1777"/>
        <end position="1795"/>
    </location>
</feature>
<feature type="domain" description="Treslin M" evidence="2">
    <location>
        <begin position="274"/>
        <end position="412"/>
    </location>
</feature>
<dbReference type="STRING" id="42514.ENSPNAP00000010437"/>